<protein>
    <recommendedName>
        <fullName evidence="5">PH domain-containing protein</fullName>
    </recommendedName>
</protein>
<feature type="compositionally biased region" description="Polar residues" evidence="2">
    <location>
        <begin position="328"/>
        <end position="338"/>
    </location>
</feature>
<dbReference type="AlphaFoldDB" id="A0A0B7N5R8"/>
<gene>
    <name evidence="3" type="primary">PARPA_06728.1 scaffold 23505</name>
</gene>
<sequence length="532" mass="59721">MTRSTISSTEELPIAAHIFEGHLYIFDDKTNKWTWRLFRFNGTSLTCLSSRKIKLPPHTLLDNPCGNVSTSSHHHPLYSLTHSASTHSFTSPLLATPKKKTDRILAGSCSLVGTATCSNAINNKTTQPISASYYQLPKWTVDMINISSISLLKPKHRKSKGFFTSATASSSKSFTVRTFDGACYTLKAGSQHDLERWIFILVKTWKFAQAARQMHKGDLMLNHSTALSVNNSGSTTDLASIHSASRQMTSPIQASRQQHRNVFIATHVGQRQSSKQHKPMLSNEKALRIEEWVKSLVELDTYTDKADVVNHKSRSLPSHQMHKHDRNQQLQTASSNTIKSARVKAEKLLHRYNSDYMSYFQDANTAYTNDTNNPTQKEPKQSLKYHNSVQARPILSHSVGSNVPIPLSADVLVRNPEILEMGCSPLDLLEYRYSQQEKVIPSPPATPVAALEVDEDTCLADVCKTLQHLEIDKRQTEQEMMAKRRSAITMVNASRKGNDDDGTNGWYSKNSWAPYISTKDRNNRLSTTVAFT</sequence>
<dbReference type="SUPFAM" id="SSF50729">
    <property type="entry name" value="PH domain-like"/>
    <property type="match status" value="1"/>
</dbReference>
<evidence type="ECO:0000256" key="2">
    <source>
        <dbReference type="SAM" id="MobiDB-lite"/>
    </source>
</evidence>
<evidence type="ECO:0008006" key="5">
    <source>
        <dbReference type="Google" id="ProtNLM"/>
    </source>
</evidence>
<feature type="coiled-coil region" evidence="1">
    <location>
        <begin position="459"/>
        <end position="486"/>
    </location>
</feature>
<keyword evidence="4" id="KW-1185">Reference proteome</keyword>
<reference evidence="3 4" key="1">
    <citation type="submission" date="2014-09" db="EMBL/GenBank/DDBJ databases">
        <authorList>
            <person name="Ellenberger Sabrina"/>
        </authorList>
    </citation>
    <scope>NUCLEOTIDE SEQUENCE [LARGE SCALE GENOMIC DNA]</scope>
    <source>
        <strain evidence="3 4">CBS 412.66</strain>
    </source>
</reference>
<dbReference type="EMBL" id="LN728267">
    <property type="protein sequence ID" value="CEP12747.1"/>
    <property type="molecule type" value="Genomic_DNA"/>
</dbReference>
<name>A0A0B7N5R8_9FUNG</name>
<proteinExistence type="predicted"/>
<accession>A0A0B7N5R8</accession>
<dbReference type="Proteomes" id="UP000054107">
    <property type="component" value="Unassembled WGS sequence"/>
</dbReference>
<organism evidence="3 4">
    <name type="scientific">Parasitella parasitica</name>
    <dbReference type="NCBI Taxonomy" id="35722"/>
    <lineage>
        <taxon>Eukaryota</taxon>
        <taxon>Fungi</taxon>
        <taxon>Fungi incertae sedis</taxon>
        <taxon>Mucoromycota</taxon>
        <taxon>Mucoromycotina</taxon>
        <taxon>Mucoromycetes</taxon>
        <taxon>Mucorales</taxon>
        <taxon>Mucorineae</taxon>
        <taxon>Mucoraceae</taxon>
        <taxon>Parasitella</taxon>
    </lineage>
</organism>
<keyword evidence="1" id="KW-0175">Coiled coil</keyword>
<evidence type="ECO:0000313" key="4">
    <source>
        <dbReference type="Proteomes" id="UP000054107"/>
    </source>
</evidence>
<evidence type="ECO:0000313" key="3">
    <source>
        <dbReference type="EMBL" id="CEP12747.1"/>
    </source>
</evidence>
<evidence type="ECO:0000256" key="1">
    <source>
        <dbReference type="SAM" id="Coils"/>
    </source>
</evidence>
<dbReference type="OrthoDB" id="2412252at2759"/>
<feature type="region of interest" description="Disordered" evidence="2">
    <location>
        <begin position="314"/>
        <end position="338"/>
    </location>
</feature>